<keyword evidence="10" id="KW-1185">Reference proteome</keyword>
<evidence type="ECO:0000256" key="1">
    <source>
        <dbReference type="ARBA" id="ARBA00004123"/>
    </source>
</evidence>
<dbReference type="SMART" id="SM00355">
    <property type="entry name" value="ZnF_C2H2"/>
    <property type="match status" value="2"/>
</dbReference>
<keyword evidence="4 7" id="KW-0863">Zinc-finger</keyword>
<feature type="non-terminal residue" evidence="9">
    <location>
        <position position="1"/>
    </location>
</feature>
<dbReference type="PROSITE" id="PS50157">
    <property type="entry name" value="ZINC_FINGER_C2H2_2"/>
    <property type="match status" value="2"/>
</dbReference>
<reference evidence="9 10" key="1">
    <citation type="submission" date="2019-09" db="EMBL/GenBank/DDBJ databases">
        <title>Bird 10,000 Genomes (B10K) Project - Family phase.</title>
        <authorList>
            <person name="Zhang G."/>
        </authorList>
    </citation>
    <scope>NUCLEOTIDE SEQUENCE [LARGE SCALE GENOMIC DNA]</scope>
    <source>
        <strain evidence="9">B10K-DU-021-26</strain>
        <tissue evidence="9">Mixed tissue sample</tissue>
    </source>
</reference>
<feature type="domain" description="C2H2-type" evidence="8">
    <location>
        <begin position="31"/>
        <end position="58"/>
    </location>
</feature>
<proteinExistence type="predicted"/>
<dbReference type="FunFam" id="3.30.160.60:FF:002208">
    <property type="entry name" value="Zinc finger protein 787"/>
    <property type="match status" value="1"/>
</dbReference>
<dbReference type="EMBL" id="VYZG01012516">
    <property type="protein sequence ID" value="NWQ84994.1"/>
    <property type="molecule type" value="Genomic_DNA"/>
</dbReference>
<evidence type="ECO:0000256" key="2">
    <source>
        <dbReference type="ARBA" id="ARBA00022723"/>
    </source>
</evidence>
<evidence type="ECO:0000256" key="7">
    <source>
        <dbReference type="PROSITE-ProRule" id="PRU00042"/>
    </source>
</evidence>
<keyword evidence="6" id="KW-0539">Nucleus</keyword>
<name>A0A7K4SGQ1_COLPI</name>
<dbReference type="InterPro" id="IPR036236">
    <property type="entry name" value="Znf_C2H2_sf"/>
</dbReference>
<comment type="caution">
    <text evidence="9">The sequence shown here is derived from an EMBL/GenBank/DDBJ whole genome shotgun (WGS) entry which is preliminary data.</text>
</comment>
<keyword evidence="5" id="KW-0862">Zinc</keyword>
<feature type="non-terminal residue" evidence="9">
    <location>
        <position position="75"/>
    </location>
</feature>
<dbReference type="SUPFAM" id="SSF57667">
    <property type="entry name" value="beta-beta-alpha zinc fingers"/>
    <property type="match status" value="1"/>
</dbReference>
<comment type="subcellular location">
    <subcellularLocation>
        <location evidence="1">Nucleus</location>
    </subcellularLocation>
</comment>
<evidence type="ECO:0000259" key="8">
    <source>
        <dbReference type="PROSITE" id="PS50157"/>
    </source>
</evidence>
<dbReference type="GO" id="GO:0005634">
    <property type="term" value="C:nucleus"/>
    <property type="evidence" value="ECO:0007669"/>
    <property type="project" value="UniProtKB-SubCell"/>
</dbReference>
<dbReference type="PANTHER" id="PTHR16515:SF57">
    <property type="entry name" value="ZINC FINGER PROTEIN 154-LIKE"/>
    <property type="match status" value="1"/>
</dbReference>
<dbReference type="AlphaFoldDB" id="A0A7K4SGQ1"/>
<keyword evidence="2" id="KW-0479">Metal-binding</keyword>
<evidence type="ECO:0000313" key="10">
    <source>
        <dbReference type="Proteomes" id="UP000530263"/>
    </source>
</evidence>
<dbReference type="OrthoDB" id="3437960at2759"/>
<keyword evidence="3" id="KW-0677">Repeat</keyword>
<protein>
    <submittedName>
        <fullName evidence="9">CKR1 protein</fullName>
    </submittedName>
</protein>
<organism evidence="9 10">
    <name type="scientific">Columbina picui</name>
    <name type="common">Picui ground-dove</name>
    <dbReference type="NCBI Taxonomy" id="115618"/>
    <lineage>
        <taxon>Eukaryota</taxon>
        <taxon>Metazoa</taxon>
        <taxon>Chordata</taxon>
        <taxon>Craniata</taxon>
        <taxon>Vertebrata</taxon>
        <taxon>Euteleostomi</taxon>
        <taxon>Archelosauria</taxon>
        <taxon>Archosauria</taxon>
        <taxon>Dinosauria</taxon>
        <taxon>Saurischia</taxon>
        <taxon>Theropoda</taxon>
        <taxon>Coelurosauria</taxon>
        <taxon>Aves</taxon>
        <taxon>Neognathae</taxon>
        <taxon>Neoaves</taxon>
        <taxon>Columbimorphae</taxon>
        <taxon>Columbiformes</taxon>
        <taxon>Columbidae</taxon>
        <taxon>Columbina</taxon>
    </lineage>
</organism>
<feature type="domain" description="C2H2-type" evidence="8">
    <location>
        <begin position="3"/>
        <end position="30"/>
    </location>
</feature>
<sequence length="75" mass="8886">RPHECMECGKSFPWASHLQRHLRVHTGERPFACAECGETFSQRSHLAKHQRCHLHKVPVVSPTFNQRSRFTERRH</sequence>
<evidence type="ECO:0000256" key="4">
    <source>
        <dbReference type="ARBA" id="ARBA00022771"/>
    </source>
</evidence>
<dbReference type="GO" id="GO:0008270">
    <property type="term" value="F:zinc ion binding"/>
    <property type="evidence" value="ECO:0007669"/>
    <property type="project" value="UniProtKB-KW"/>
</dbReference>
<evidence type="ECO:0000256" key="5">
    <source>
        <dbReference type="ARBA" id="ARBA00022833"/>
    </source>
</evidence>
<dbReference type="PROSITE" id="PS00028">
    <property type="entry name" value="ZINC_FINGER_C2H2_1"/>
    <property type="match status" value="2"/>
</dbReference>
<evidence type="ECO:0000256" key="6">
    <source>
        <dbReference type="ARBA" id="ARBA00023242"/>
    </source>
</evidence>
<evidence type="ECO:0000313" key="9">
    <source>
        <dbReference type="EMBL" id="NWQ84994.1"/>
    </source>
</evidence>
<dbReference type="FunFam" id="3.30.160.60:FF:002959">
    <property type="match status" value="1"/>
</dbReference>
<dbReference type="Gene3D" id="3.30.160.60">
    <property type="entry name" value="Classic Zinc Finger"/>
    <property type="match status" value="2"/>
</dbReference>
<dbReference type="Proteomes" id="UP000530263">
    <property type="component" value="Unassembled WGS sequence"/>
</dbReference>
<gene>
    <name evidence="9" type="primary">Ckr1</name>
    <name evidence="9" type="ORF">COLPIC_R03721</name>
</gene>
<evidence type="ECO:0000256" key="3">
    <source>
        <dbReference type="ARBA" id="ARBA00022737"/>
    </source>
</evidence>
<dbReference type="InterPro" id="IPR050331">
    <property type="entry name" value="Zinc_finger"/>
</dbReference>
<dbReference type="GO" id="GO:0010468">
    <property type="term" value="P:regulation of gene expression"/>
    <property type="evidence" value="ECO:0007669"/>
    <property type="project" value="TreeGrafter"/>
</dbReference>
<dbReference type="Pfam" id="PF00096">
    <property type="entry name" value="zf-C2H2"/>
    <property type="match status" value="2"/>
</dbReference>
<dbReference type="InterPro" id="IPR013087">
    <property type="entry name" value="Znf_C2H2_type"/>
</dbReference>
<accession>A0A7K4SGQ1</accession>
<dbReference type="PANTHER" id="PTHR16515">
    <property type="entry name" value="PR DOMAIN ZINC FINGER PROTEIN"/>
    <property type="match status" value="1"/>
</dbReference>